<dbReference type="SUPFAM" id="SSF103473">
    <property type="entry name" value="MFS general substrate transporter"/>
    <property type="match status" value="1"/>
</dbReference>
<dbReference type="AlphaFoldDB" id="A0A066XXU4"/>
<gene>
    <name evidence="7" type="ORF">CSUB01_10620</name>
</gene>
<comment type="subcellular location">
    <subcellularLocation>
        <location evidence="1">Membrane</location>
        <topology evidence="1">Multi-pass membrane protein</topology>
    </subcellularLocation>
</comment>
<feature type="transmembrane region" description="Helical" evidence="6">
    <location>
        <begin position="323"/>
        <end position="343"/>
    </location>
</feature>
<feature type="transmembrane region" description="Helical" evidence="6">
    <location>
        <begin position="140"/>
        <end position="163"/>
    </location>
</feature>
<dbReference type="EMBL" id="JMSE01000327">
    <property type="protein sequence ID" value="KDN70596.1"/>
    <property type="molecule type" value="Genomic_DNA"/>
</dbReference>
<accession>A0A066XXU4</accession>
<sequence>MNNLTLDLTNTLSSPDRWPAQMATANCKSVELPDAGLRTRNNPTTDTFLNEDSKVVLEHTDQASDEEKNPQHLPSVTAPIEALGLENWQDLEKKLVRRLDMTLMPMLWVLYLFNYLDRASISQARLSSFEADLNLTDTQFATAVAVLVPGLYLPCCALVWSGVSASMAGVKDYNGLVACRVVLGLCEAPLLPGAIYLMSCWYTRKEIALRTAILYTGLVLAMASSGLIATGVYEGLEGSQDMAGWQWLFIVLALAGSCCALLALVLLPDYPHSKTGSARWSLTEDMRRLAIARIQADRVSLPKADNTSIWYGLKLTCMDYKTWIFVAINISISAAYGFLNFFPSIVRGFGFESRTTTLLLTAPPYVFAAIASLCNARSSDYFKERGYHMVGPVTVAILGYIVCTATGNVPARYAASFLYIGGMFAANPLINTWLVGTLGRTPEKRATAIPVINVLGQIGNVIAPYFFPDSDEPRYLMAFLLMMGFAAIGVAFCLLLKFFLIRSNKKLWAKAQEDGTAYNPYTL</sequence>
<evidence type="ECO:0000256" key="3">
    <source>
        <dbReference type="ARBA" id="ARBA00022692"/>
    </source>
</evidence>
<feature type="transmembrane region" description="Helical" evidence="6">
    <location>
        <begin position="446"/>
        <end position="467"/>
    </location>
</feature>
<dbReference type="PANTHER" id="PTHR43791">
    <property type="entry name" value="PERMEASE-RELATED"/>
    <property type="match status" value="1"/>
</dbReference>
<dbReference type="Proteomes" id="UP000027238">
    <property type="component" value="Unassembled WGS sequence"/>
</dbReference>
<keyword evidence="8" id="KW-1185">Reference proteome</keyword>
<dbReference type="eggNOG" id="KOG2533">
    <property type="taxonomic scope" value="Eukaryota"/>
</dbReference>
<evidence type="ECO:0000256" key="6">
    <source>
        <dbReference type="SAM" id="Phobius"/>
    </source>
</evidence>
<dbReference type="GO" id="GO:0016020">
    <property type="term" value="C:membrane"/>
    <property type="evidence" value="ECO:0007669"/>
    <property type="project" value="UniProtKB-SubCell"/>
</dbReference>
<evidence type="ECO:0000256" key="1">
    <source>
        <dbReference type="ARBA" id="ARBA00004141"/>
    </source>
</evidence>
<evidence type="ECO:0000313" key="7">
    <source>
        <dbReference type="EMBL" id="KDN70596.1"/>
    </source>
</evidence>
<evidence type="ECO:0000256" key="5">
    <source>
        <dbReference type="ARBA" id="ARBA00023136"/>
    </source>
</evidence>
<dbReference type="FunFam" id="1.20.1250.20:FF:000013">
    <property type="entry name" value="MFS general substrate transporter"/>
    <property type="match status" value="1"/>
</dbReference>
<dbReference type="OrthoDB" id="2250022at2759"/>
<dbReference type="OMA" id="AIYLMSC"/>
<feature type="transmembrane region" description="Helical" evidence="6">
    <location>
        <begin position="413"/>
        <end position="434"/>
    </location>
</feature>
<feature type="transmembrane region" description="Helical" evidence="6">
    <location>
        <begin position="386"/>
        <end position="407"/>
    </location>
</feature>
<feature type="transmembrane region" description="Helical" evidence="6">
    <location>
        <begin position="479"/>
        <end position="500"/>
    </location>
</feature>
<keyword evidence="3 6" id="KW-0812">Transmembrane</keyword>
<feature type="transmembrane region" description="Helical" evidence="6">
    <location>
        <begin position="355"/>
        <end position="374"/>
    </location>
</feature>
<dbReference type="HOGENOM" id="CLU_001265_0_6_1"/>
<organism evidence="7 8">
    <name type="scientific">Colletotrichum sublineola</name>
    <name type="common">Sorghum anthracnose fungus</name>
    <dbReference type="NCBI Taxonomy" id="1173701"/>
    <lineage>
        <taxon>Eukaryota</taxon>
        <taxon>Fungi</taxon>
        <taxon>Dikarya</taxon>
        <taxon>Ascomycota</taxon>
        <taxon>Pezizomycotina</taxon>
        <taxon>Sordariomycetes</taxon>
        <taxon>Hypocreomycetidae</taxon>
        <taxon>Glomerellales</taxon>
        <taxon>Glomerellaceae</taxon>
        <taxon>Colletotrichum</taxon>
        <taxon>Colletotrichum graminicola species complex</taxon>
    </lineage>
</organism>
<dbReference type="Pfam" id="PF07690">
    <property type="entry name" value="MFS_1"/>
    <property type="match status" value="1"/>
</dbReference>
<protein>
    <submittedName>
        <fullName evidence="7">Putative major facilitator superfamily transporter</fullName>
    </submittedName>
</protein>
<feature type="transmembrane region" description="Helical" evidence="6">
    <location>
        <begin position="245"/>
        <end position="267"/>
    </location>
</feature>
<dbReference type="GO" id="GO:0022857">
    <property type="term" value="F:transmembrane transporter activity"/>
    <property type="evidence" value="ECO:0007669"/>
    <property type="project" value="InterPro"/>
</dbReference>
<dbReference type="InterPro" id="IPR011701">
    <property type="entry name" value="MFS"/>
</dbReference>
<dbReference type="PANTHER" id="PTHR43791:SF62">
    <property type="entry name" value="MAJOR FACILITATOR SUPERFAMILY (MFS) PROFILE DOMAIN-CONTAINING PROTEIN"/>
    <property type="match status" value="1"/>
</dbReference>
<keyword evidence="2" id="KW-0813">Transport</keyword>
<evidence type="ECO:0000256" key="2">
    <source>
        <dbReference type="ARBA" id="ARBA00022448"/>
    </source>
</evidence>
<keyword evidence="5 6" id="KW-0472">Membrane</keyword>
<proteinExistence type="predicted"/>
<feature type="transmembrane region" description="Helical" evidence="6">
    <location>
        <begin position="212"/>
        <end position="233"/>
    </location>
</feature>
<dbReference type="Gene3D" id="1.20.1250.20">
    <property type="entry name" value="MFS general substrate transporter like domains"/>
    <property type="match status" value="2"/>
</dbReference>
<name>A0A066XXU4_COLSU</name>
<keyword evidence="4 6" id="KW-1133">Transmembrane helix</keyword>
<dbReference type="InterPro" id="IPR036259">
    <property type="entry name" value="MFS_trans_sf"/>
</dbReference>
<evidence type="ECO:0000256" key="4">
    <source>
        <dbReference type="ARBA" id="ARBA00022989"/>
    </source>
</evidence>
<reference evidence="8" key="1">
    <citation type="journal article" date="2014" name="Genome Announc.">
        <title>Draft genome sequence of Colletotrichum sublineola, a destructive pathogen of cultivated sorghum.</title>
        <authorList>
            <person name="Baroncelli R."/>
            <person name="Sanz-Martin J.M."/>
            <person name="Rech G.E."/>
            <person name="Sukno S.A."/>
            <person name="Thon M.R."/>
        </authorList>
    </citation>
    <scope>NUCLEOTIDE SEQUENCE [LARGE SCALE GENOMIC DNA]</scope>
    <source>
        <strain evidence="8">TX430BB</strain>
    </source>
</reference>
<comment type="caution">
    <text evidence="7">The sequence shown here is derived from an EMBL/GenBank/DDBJ whole genome shotgun (WGS) entry which is preliminary data.</text>
</comment>
<evidence type="ECO:0000313" key="8">
    <source>
        <dbReference type="Proteomes" id="UP000027238"/>
    </source>
</evidence>